<dbReference type="RefSeq" id="WP_188026165.1">
    <property type="nucleotide sequence ID" value="NZ_JACHGR010000004.1"/>
</dbReference>
<proteinExistence type="predicted"/>
<organism evidence="1 2">
    <name type="scientific">Tolumonas osonensis</name>
    <dbReference type="NCBI Taxonomy" id="675874"/>
    <lineage>
        <taxon>Bacteria</taxon>
        <taxon>Pseudomonadati</taxon>
        <taxon>Pseudomonadota</taxon>
        <taxon>Gammaproteobacteria</taxon>
        <taxon>Aeromonadales</taxon>
        <taxon>Aeromonadaceae</taxon>
        <taxon>Tolumonas</taxon>
    </lineage>
</organism>
<evidence type="ECO:0000313" key="2">
    <source>
        <dbReference type="Proteomes" id="UP000585721"/>
    </source>
</evidence>
<gene>
    <name evidence="1" type="ORF">HNR75_001287</name>
</gene>
<comment type="caution">
    <text evidence="1">The sequence shown here is derived from an EMBL/GenBank/DDBJ whole genome shotgun (WGS) entry which is preliminary data.</text>
</comment>
<sequence>MNHNNQKPLKIEKPKDTRLIYYYANQLRDIGLTINSSPFCPSDMLTEINELIQSNNYENYISDIKNNAEENLIEIENFNWIESDVACCYVWNLIKKMPTNLFLNNDDYTNFYDRIFPLHNPTSTTERYEMIIKFFDVWNTHKQNKLNFIHTLKTQWSNTLTKKQPFKWLQVDNEELCDWVWEYLIRAGATLGIATPINNSEKYIFCHSAFHTWSASLETKELFLIKISKAKNQLLFRRKLNKKKSLNIYIEEKAKDNLEHLCKITNRKINETIEYLINEEYKKHVK</sequence>
<protein>
    <submittedName>
        <fullName evidence="1">Uncharacterized protein</fullName>
    </submittedName>
</protein>
<keyword evidence="2" id="KW-1185">Reference proteome</keyword>
<reference evidence="1 2" key="1">
    <citation type="submission" date="2020-08" db="EMBL/GenBank/DDBJ databases">
        <title>Genomic Encyclopedia of Type Strains, Phase IV (KMG-IV): sequencing the most valuable type-strain genomes for metagenomic binning, comparative biology and taxonomic classification.</title>
        <authorList>
            <person name="Goeker M."/>
        </authorList>
    </citation>
    <scope>NUCLEOTIDE SEQUENCE [LARGE SCALE GENOMIC DNA]</scope>
    <source>
        <strain evidence="1 2">DSM 22975</strain>
    </source>
</reference>
<dbReference type="AlphaFoldDB" id="A0A841GJJ9"/>
<evidence type="ECO:0000313" key="1">
    <source>
        <dbReference type="EMBL" id="MBB6055381.1"/>
    </source>
</evidence>
<accession>A0A841GJJ9</accession>
<name>A0A841GJJ9_9GAMM</name>
<dbReference type="EMBL" id="JACHGR010000004">
    <property type="protein sequence ID" value="MBB6055381.1"/>
    <property type="molecule type" value="Genomic_DNA"/>
</dbReference>
<dbReference type="Proteomes" id="UP000585721">
    <property type="component" value="Unassembled WGS sequence"/>
</dbReference>